<dbReference type="SMART" id="SM00448">
    <property type="entry name" value="REC"/>
    <property type="match status" value="1"/>
</dbReference>
<dbReference type="InterPro" id="IPR016032">
    <property type="entry name" value="Sig_transdc_resp-reg_C-effctor"/>
</dbReference>
<dbReference type="PROSITE" id="PS50110">
    <property type="entry name" value="RESPONSE_REGULATORY"/>
    <property type="match status" value="1"/>
</dbReference>
<dbReference type="InterPro" id="IPR036388">
    <property type="entry name" value="WH-like_DNA-bd_sf"/>
</dbReference>
<dbReference type="Gene3D" id="3.40.50.2300">
    <property type="match status" value="1"/>
</dbReference>
<dbReference type="InterPro" id="IPR001789">
    <property type="entry name" value="Sig_transdc_resp-reg_receiver"/>
</dbReference>
<dbReference type="GO" id="GO:0006355">
    <property type="term" value="P:regulation of DNA-templated transcription"/>
    <property type="evidence" value="ECO:0007669"/>
    <property type="project" value="InterPro"/>
</dbReference>
<accession>A0A6I3S5L0</accession>
<dbReference type="PRINTS" id="PR00038">
    <property type="entry name" value="HTHLUXR"/>
</dbReference>
<dbReference type="GO" id="GO:0000160">
    <property type="term" value="P:phosphorelay signal transduction system"/>
    <property type="evidence" value="ECO:0007669"/>
    <property type="project" value="InterPro"/>
</dbReference>
<reference evidence="4 5" key="1">
    <citation type="journal article" date="2019" name="Nat. Med.">
        <title>A library of human gut bacterial isolates paired with longitudinal multiomics data enables mechanistic microbiome research.</title>
        <authorList>
            <person name="Poyet M."/>
            <person name="Groussin M."/>
            <person name="Gibbons S.M."/>
            <person name="Avila-Pacheco J."/>
            <person name="Jiang X."/>
            <person name="Kearney S.M."/>
            <person name="Perrotta A.R."/>
            <person name="Berdy B."/>
            <person name="Zhao S."/>
            <person name="Lieberman T.D."/>
            <person name="Swanson P.K."/>
            <person name="Smith M."/>
            <person name="Roesemann S."/>
            <person name="Alexander J.E."/>
            <person name="Rich S.A."/>
            <person name="Livny J."/>
            <person name="Vlamakis H."/>
            <person name="Clish C."/>
            <person name="Bullock K."/>
            <person name="Deik A."/>
            <person name="Scott J."/>
            <person name="Pierce K.A."/>
            <person name="Xavier R.J."/>
            <person name="Alm E.J."/>
        </authorList>
    </citation>
    <scope>NUCLEOTIDE SEQUENCE [LARGE SCALE GENOMIC DNA]</scope>
    <source>
        <strain evidence="4 5">BIOML-A2</strain>
    </source>
</reference>
<dbReference type="SMART" id="SM00421">
    <property type="entry name" value="HTH_LUXR"/>
    <property type="match status" value="1"/>
</dbReference>
<dbReference type="SUPFAM" id="SSF52172">
    <property type="entry name" value="CheY-like"/>
    <property type="match status" value="1"/>
</dbReference>
<dbReference type="GO" id="GO:0003677">
    <property type="term" value="F:DNA binding"/>
    <property type="evidence" value="ECO:0007669"/>
    <property type="project" value="UniProtKB-KW"/>
</dbReference>
<dbReference type="Pfam" id="PF00196">
    <property type="entry name" value="GerE"/>
    <property type="match status" value="1"/>
</dbReference>
<name>A0A6I3S5L0_9BURK</name>
<gene>
    <name evidence="4" type="ORF">GMD42_04640</name>
</gene>
<sequence>MTISELPVVRIIDDNDVMRESLVFLLEEEDGWIVKAYRDAEEFLDNDDFEQAGCILLDIRMPKMSGLELQQYLINISIDIPIVFLSGHADVAMAIHALKRGALDLLQKPVDDEVLIAALHSAVEKDIKRRNEEAKIESLEQKYALLTQREKEVVMLAAQGLMNKVIADKLGISERTAQTHRGVACRKLNAKTSVDLLRVLQTLGLESTGLDDTKTISQ</sequence>
<dbReference type="Pfam" id="PF00072">
    <property type="entry name" value="Response_reg"/>
    <property type="match status" value="1"/>
</dbReference>
<dbReference type="AlphaFoldDB" id="A0A6I3S5L0"/>
<dbReference type="CDD" id="cd06170">
    <property type="entry name" value="LuxR_C_like"/>
    <property type="match status" value="1"/>
</dbReference>
<organism evidence="4 5">
    <name type="scientific">Parasutterella excrementihominis</name>
    <dbReference type="NCBI Taxonomy" id="487175"/>
    <lineage>
        <taxon>Bacteria</taxon>
        <taxon>Pseudomonadati</taxon>
        <taxon>Pseudomonadota</taxon>
        <taxon>Betaproteobacteria</taxon>
        <taxon>Burkholderiales</taxon>
        <taxon>Sutterellaceae</taxon>
        <taxon>Parasutterella</taxon>
    </lineage>
</organism>
<keyword evidence="3" id="KW-0804">Transcription</keyword>
<proteinExistence type="predicted"/>
<evidence type="ECO:0000313" key="5">
    <source>
        <dbReference type="Proteomes" id="UP000462362"/>
    </source>
</evidence>
<evidence type="ECO:0000256" key="3">
    <source>
        <dbReference type="ARBA" id="ARBA00023163"/>
    </source>
</evidence>
<dbReference type="Gene3D" id="1.10.10.10">
    <property type="entry name" value="Winged helix-like DNA-binding domain superfamily/Winged helix DNA-binding domain"/>
    <property type="match status" value="1"/>
</dbReference>
<evidence type="ECO:0000313" key="4">
    <source>
        <dbReference type="EMBL" id="MTU42915.1"/>
    </source>
</evidence>
<dbReference type="PROSITE" id="PS50043">
    <property type="entry name" value="HTH_LUXR_2"/>
    <property type="match status" value="1"/>
</dbReference>
<dbReference type="SUPFAM" id="SSF46894">
    <property type="entry name" value="C-terminal effector domain of the bipartite response regulators"/>
    <property type="match status" value="1"/>
</dbReference>
<evidence type="ECO:0000256" key="2">
    <source>
        <dbReference type="ARBA" id="ARBA00023125"/>
    </source>
</evidence>
<protein>
    <submittedName>
        <fullName evidence="4">Response regulator</fullName>
    </submittedName>
</protein>
<comment type="caution">
    <text evidence="4">The sequence shown here is derived from an EMBL/GenBank/DDBJ whole genome shotgun (WGS) entry which is preliminary data.</text>
</comment>
<keyword evidence="1" id="KW-0805">Transcription regulation</keyword>
<evidence type="ECO:0000256" key="1">
    <source>
        <dbReference type="ARBA" id="ARBA00023015"/>
    </source>
</evidence>
<dbReference type="EMBL" id="WNCL01000010">
    <property type="protein sequence ID" value="MTU42915.1"/>
    <property type="molecule type" value="Genomic_DNA"/>
</dbReference>
<dbReference type="PANTHER" id="PTHR44688">
    <property type="entry name" value="DNA-BINDING TRANSCRIPTIONAL ACTIVATOR DEVR_DOSR"/>
    <property type="match status" value="1"/>
</dbReference>
<keyword evidence="2" id="KW-0238">DNA-binding</keyword>
<dbReference type="PANTHER" id="PTHR44688:SF16">
    <property type="entry name" value="DNA-BINDING TRANSCRIPTIONAL ACTIVATOR DEVR_DOSR"/>
    <property type="match status" value="1"/>
</dbReference>
<dbReference type="InterPro" id="IPR000792">
    <property type="entry name" value="Tscrpt_reg_LuxR_C"/>
</dbReference>
<dbReference type="RefSeq" id="WP_118631592.1">
    <property type="nucleotide sequence ID" value="NZ_CAJUON010000012.1"/>
</dbReference>
<dbReference type="Proteomes" id="UP000462362">
    <property type="component" value="Unassembled WGS sequence"/>
</dbReference>
<dbReference type="InterPro" id="IPR011006">
    <property type="entry name" value="CheY-like_superfamily"/>
</dbReference>